<evidence type="ECO:0000256" key="3">
    <source>
        <dbReference type="PROSITE-ProRule" id="PRU00176"/>
    </source>
</evidence>
<keyword evidence="1" id="KW-0677">Repeat</keyword>
<dbReference type="AlphaFoldDB" id="A0A0C2J5M4"/>
<protein>
    <submittedName>
        <fullName evidence="5">Heterogeneous nuclear ribonucleoprotein 1</fullName>
    </submittedName>
</protein>
<dbReference type="GO" id="GO:0006417">
    <property type="term" value="P:regulation of translation"/>
    <property type="evidence" value="ECO:0007669"/>
    <property type="project" value="TreeGrafter"/>
</dbReference>
<evidence type="ECO:0000313" key="6">
    <source>
        <dbReference type="Proteomes" id="UP000031668"/>
    </source>
</evidence>
<dbReference type="SUPFAM" id="SSF54928">
    <property type="entry name" value="RNA-binding domain, RBD"/>
    <property type="match status" value="2"/>
</dbReference>
<keyword evidence="5" id="KW-0687">Ribonucleoprotein</keyword>
<dbReference type="GO" id="GO:0003729">
    <property type="term" value="F:mRNA binding"/>
    <property type="evidence" value="ECO:0007669"/>
    <property type="project" value="TreeGrafter"/>
</dbReference>
<evidence type="ECO:0000256" key="1">
    <source>
        <dbReference type="ARBA" id="ARBA00022737"/>
    </source>
</evidence>
<dbReference type="InterPro" id="IPR000504">
    <property type="entry name" value="RRM_dom"/>
</dbReference>
<gene>
    <name evidence="5" type="ORF">RF11_03881</name>
</gene>
<proteinExistence type="predicted"/>
<evidence type="ECO:0000256" key="2">
    <source>
        <dbReference type="ARBA" id="ARBA00022884"/>
    </source>
</evidence>
<dbReference type="CDD" id="cd00590">
    <property type="entry name" value="RRM_SF"/>
    <property type="match status" value="1"/>
</dbReference>
<comment type="caution">
    <text evidence="5">The sequence shown here is derived from an EMBL/GenBank/DDBJ whole genome shotgun (WGS) entry which is preliminary data.</text>
</comment>
<feature type="domain" description="RRM" evidence="4">
    <location>
        <begin position="10"/>
        <end position="86"/>
    </location>
</feature>
<reference evidence="5 6" key="1">
    <citation type="journal article" date="2014" name="Genome Biol. Evol.">
        <title>The genome of the myxosporean Thelohanellus kitauei shows adaptations to nutrient acquisition within its fish host.</title>
        <authorList>
            <person name="Yang Y."/>
            <person name="Xiong J."/>
            <person name="Zhou Z."/>
            <person name="Huo F."/>
            <person name="Miao W."/>
            <person name="Ran C."/>
            <person name="Liu Y."/>
            <person name="Zhang J."/>
            <person name="Feng J."/>
            <person name="Wang M."/>
            <person name="Wang M."/>
            <person name="Wang L."/>
            <person name="Yao B."/>
        </authorList>
    </citation>
    <scope>NUCLEOTIDE SEQUENCE [LARGE SCALE GENOMIC DNA]</scope>
    <source>
        <strain evidence="5">Wuqing</strain>
    </source>
</reference>
<evidence type="ECO:0000313" key="5">
    <source>
        <dbReference type="EMBL" id="KII64473.1"/>
    </source>
</evidence>
<dbReference type="GO" id="GO:1990904">
    <property type="term" value="C:ribonucleoprotein complex"/>
    <property type="evidence" value="ECO:0007669"/>
    <property type="project" value="UniProtKB-KW"/>
</dbReference>
<dbReference type="Pfam" id="PF00076">
    <property type="entry name" value="RRM_1"/>
    <property type="match status" value="2"/>
</dbReference>
<dbReference type="PANTHER" id="PTHR48032:SF6">
    <property type="entry name" value="RNA-BINDING (RRM_RBD_RNP MOTIFS) FAMILY PROTEIN"/>
    <property type="match status" value="1"/>
</dbReference>
<name>A0A0C2J5M4_THEKT</name>
<sequence>MRDRLLIMARKPLIRSTNQHCSEEQLKDYFSQFGPIERIMILRDGFGKPRGSAFIVFQEEYTADNVLVSKPHVLHNFQLEVRYAFPKDFYNLIQTDNQFTNKIFIGGLPRTIRKDEIFQYFKNFYGNSPLFGIDDICIPLDSTGKSKGFAFVKFKHDDLVDRIIFEKSRADICGRICEIKRAEMRDEDIRLETRKNVNVQPQFSTGIFTVLIDKFSLAVPQERVGGMRLISPGVEKLRKLANPIITGPSETCSESEHPFSTQFQNSNGVEVQRPFAISRTPNQSNVLKRTVQMRQDQESKDYSSMYTQETLVYIGRTFVNTISNSIQRDRDIATNPGELMSYVLLETLQQIIHNTKRTI</sequence>
<dbReference type="PROSITE" id="PS50102">
    <property type="entry name" value="RRM"/>
    <property type="match status" value="2"/>
</dbReference>
<dbReference type="PANTHER" id="PTHR48032">
    <property type="entry name" value="RNA-BINDING PROTEIN MUSASHI HOMOLOG RBP6"/>
    <property type="match status" value="1"/>
</dbReference>
<accession>A0A0C2J5M4</accession>
<dbReference type="InterPro" id="IPR035979">
    <property type="entry name" value="RBD_domain_sf"/>
</dbReference>
<dbReference type="Gene3D" id="3.30.70.330">
    <property type="match status" value="2"/>
</dbReference>
<organism evidence="5 6">
    <name type="scientific">Thelohanellus kitauei</name>
    <name type="common">Myxosporean</name>
    <dbReference type="NCBI Taxonomy" id="669202"/>
    <lineage>
        <taxon>Eukaryota</taxon>
        <taxon>Metazoa</taxon>
        <taxon>Cnidaria</taxon>
        <taxon>Myxozoa</taxon>
        <taxon>Myxosporea</taxon>
        <taxon>Bivalvulida</taxon>
        <taxon>Platysporina</taxon>
        <taxon>Myxobolidae</taxon>
        <taxon>Thelohanellus</taxon>
    </lineage>
</organism>
<evidence type="ECO:0000259" key="4">
    <source>
        <dbReference type="PROSITE" id="PS50102"/>
    </source>
</evidence>
<keyword evidence="2 3" id="KW-0694">RNA-binding</keyword>
<dbReference type="InterPro" id="IPR012677">
    <property type="entry name" value="Nucleotide-bd_a/b_plait_sf"/>
</dbReference>
<dbReference type="OrthoDB" id="1875751at2759"/>
<dbReference type="EMBL" id="JWZT01004259">
    <property type="protein sequence ID" value="KII64473.1"/>
    <property type="molecule type" value="Genomic_DNA"/>
</dbReference>
<dbReference type="Proteomes" id="UP000031668">
    <property type="component" value="Unassembled WGS sequence"/>
</dbReference>
<keyword evidence="6" id="KW-1185">Reference proteome</keyword>
<feature type="domain" description="RRM" evidence="4">
    <location>
        <begin position="101"/>
        <end position="196"/>
    </location>
</feature>
<dbReference type="SMART" id="SM00360">
    <property type="entry name" value="RRM"/>
    <property type="match status" value="2"/>
</dbReference>